<evidence type="ECO:0000313" key="6">
    <source>
        <dbReference type="EMBL" id="NDY82494.1"/>
    </source>
</evidence>
<dbReference type="Pfam" id="PF07690">
    <property type="entry name" value="MFS_1"/>
    <property type="match status" value="1"/>
</dbReference>
<reference evidence="6" key="1">
    <citation type="submission" date="2020-02" db="EMBL/GenBank/DDBJ databases">
        <authorList>
            <person name="Chen W.-M."/>
        </authorList>
    </citation>
    <scope>NUCLEOTIDE SEQUENCE</scope>
    <source>
        <strain evidence="6">NBD-18</strain>
    </source>
</reference>
<dbReference type="EMBL" id="JAAGRN010000002">
    <property type="protein sequence ID" value="NDY82494.1"/>
    <property type="molecule type" value="Genomic_DNA"/>
</dbReference>
<feature type="transmembrane region" description="Helical" evidence="4">
    <location>
        <begin position="286"/>
        <end position="307"/>
    </location>
</feature>
<dbReference type="PANTHER" id="PTHR23527:SF1">
    <property type="entry name" value="BLL3282 PROTEIN"/>
    <property type="match status" value="1"/>
</dbReference>
<keyword evidence="1 4" id="KW-0812">Transmembrane</keyword>
<feature type="domain" description="Major facilitator superfamily (MFS) profile" evidence="5">
    <location>
        <begin position="1"/>
        <end position="377"/>
    </location>
</feature>
<feature type="transmembrane region" description="Helical" evidence="4">
    <location>
        <begin position="200"/>
        <end position="219"/>
    </location>
</feature>
<evidence type="ECO:0000259" key="5">
    <source>
        <dbReference type="PROSITE" id="PS50850"/>
    </source>
</evidence>
<evidence type="ECO:0000256" key="1">
    <source>
        <dbReference type="ARBA" id="ARBA00022692"/>
    </source>
</evidence>
<dbReference type="InterPro" id="IPR020846">
    <property type="entry name" value="MFS_dom"/>
</dbReference>
<dbReference type="InterPro" id="IPR052952">
    <property type="entry name" value="MFS-Transporter"/>
</dbReference>
<feature type="transmembrane region" description="Helical" evidence="4">
    <location>
        <begin position="352"/>
        <end position="372"/>
    </location>
</feature>
<proteinExistence type="predicted"/>
<evidence type="ECO:0000256" key="2">
    <source>
        <dbReference type="ARBA" id="ARBA00022989"/>
    </source>
</evidence>
<dbReference type="PROSITE" id="PS50850">
    <property type="entry name" value="MFS"/>
    <property type="match status" value="1"/>
</dbReference>
<feature type="transmembrane region" description="Helical" evidence="4">
    <location>
        <begin position="108"/>
        <end position="129"/>
    </location>
</feature>
<accession>A0A6B2QYZ1</accession>
<dbReference type="AlphaFoldDB" id="A0A6B2QYZ1"/>
<feature type="transmembrane region" description="Helical" evidence="4">
    <location>
        <begin position="24"/>
        <end position="46"/>
    </location>
</feature>
<gene>
    <name evidence="6" type="ORF">G3I67_04540</name>
</gene>
<comment type="caution">
    <text evidence="6">The sequence shown here is derived from an EMBL/GenBank/DDBJ whole genome shotgun (WGS) entry which is preliminary data.</text>
</comment>
<evidence type="ECO:0000256" key="3">
    <source>
        <dbReference type="ARBA" id="ARBA00023136"/>
    </source>
</evidence>
<protein>
    <submittedName>
        <fullName evidence="6">MFS transporter</fullName>
    </submittedName>
</protein>
<name>A0A6B2QYZ1_9BURK</name>
<dbReference type="SUPFAM" id="SSF103473">
    <property type="entry name" value="MFS general substrate transporter"/>
    <property type="match status" value="1"/>
</dbReference>
<dbReference type="PANTHER" id="PTHR23527">
    <property type="entry name" value="BLL3282 PROTEIN"/>
    <property type="match status" value="1"/>
</dbReference>
<dbReference type="InterPro" id="IPR036259">
    <property type="entry name" value="MFS_trans_sf"/>
</dbReference>
<feature type="transmembrane region" description="Helical" evidence="4">
    <location>
        <begin position="319"/>
        <end position="340"/>
    </location>
</feature>
<organism evidence="6">
    <name type="scientific">Sheuella amnicola</name>
    <dbReference type="NCBI Taxonomy" id="2707330"/>
    <lineage>
        <taxon>Bacteria</taxon>
        <taxon>Pseudomonadati</taxon>
        <taxon>Pseudomonadota</taxon>
        <taxon>Betaproteobacteria</taxon>
        <taxon>Burkholderiales</taxon>
        <taxon>Alcaligenaceae</taxon>
        <taxon>Sheuella</taxon>
    </lineage>
</organism>
<dbReference type="Gene3D" id="1.20.1250.20">
    <property type="entry name" value="MFS general substrate transporter like domains"/>
    <property type="match status" value="2"/>
</dbReference>
<keyword evidence="3 4" id="KW-0472">Membrane</keyword>
<dbReference type="InterPro" id="IPR011701">
    <property type="entry name" value="MFS"/>
</dbReference>
<sequence>MALLTLPVVAPVVAKHLEMSTAYLGAYVALVYFAAMFSSLLGGAAVKRWGAIRLSQAGLIFTGIGLFLCAVPHPAVIALGALCIGAGYGPITPASSHLLIKTTPPSQLSLVFSIKQTGVPLGGMIAGALIPSLDLLIGWQWAFVSAGLACVLCAVSVQPLQANLDDDRNPAARPSLVASIVMPLRLIFGHKSLRNLSMMSFLFAMCQMALTAYLVTFLFEDLNWTLVAAGVALTVAQAAGVGGRIIWGFISDRWLGPVRMLIVLVFLLIVGAIGTSMLTVDTSPWILYPLLILFGGSVIGWNGVYLAEVARQAPPGQAGIATGGTLCITFLGVMMGPPFFGLTASTFNSYGVSYAFLTIPAVLMLLLLVPLLRKKSS</sequence>
<feature type="transmembrane region" description="Helical" evidence="4">
    <location>
        <begin position="225"/>
        <end position="249"/>
    </location>
</feature>
<feature type="transmembrane region" description="Helical" evidence="4">
    <location>
        <begin position="141"/>
        <end position="159"/>
    </location>
</feature>
<feature type="transmembrane region" description="Helical" evidence="4">
    <location>
        <begin position="261"/>
        <end position="280"/>
    </location>
</feature>
<keyword evidence="2 4" id="KW-1133">Transmembrane helix</keyword>
<feature type="transmembrane region" description="Helical" evidence="4">
    <location>
        <begin position="58"/>
        <end position="88"/>
    </location>
</feature>
<evidence type="ECO:0000256" key="4">
    <source>
        <dbReference type="SAM" id="Phobius"/>
    </source>
</evidence>
<dbReference type="GO" id="GO:0022857">
    <property type="term" value="F:transmembrane transporter activity"/>
    <property type="evidence" value="ECO:0007669"/>
    <property type="project" value="InterPro"/>
</dbReference>